<evidence type="ECO:0000256" key="10">
    <source>
        <dbReference type="SAM" id="SignalP"/>
    </source>
</evidence>
<dbReference type="GO" id="GO:0046872">
    <property type="term" value="F:metal ion binding"/>
    <property type="evidence" value="ECO:0007669"/>
    <property type="project" value="UniProtKB-KW"/>
</dbReference>
<evidence type="ECO:0000256" key="6">
    <source>
        <dbReference type="ARBA" id="ARBA00022801"/>
    </source>
</evidence>
<evidence type="ECO:0000256" key="5">
    <source>
        <dbReference type="ARBA" id="ARBA00022729"/>
    </source>
</evidence>
<dbReference type="InterPro" id="IPR002509">
    <property type="entry name" value="NODB_dom"/>
</dbReference>
<keyword evidence="4" id="KW-0479">Metal-binding</keyword>
<dbReference type="AlphaFoldDB" id="A0A9P6NJL9"/>
<dbReference type="EMBL" id="MU167278">
    <property type="protein sequence ID" value="KAG0145354.1"/>
    <property type="molecule type" value="Genomic_DNA"/>
</dbReference>
<dbReference type="Pfam" id="PF01522">
    <property type="entry name" value="Polysacc_deac_1"/>
    <property type="match status" value="1"/>
</dbReference>
<keyword evidence="13" id="KW-1185">Reference proteome</keyword>
<keyword evidence="7" id="KW-0119">Carbohydrate metabolism</keyword>
<dbReference type="OrthoDB" id="2125469at2759"/>
<feature type="domain" description="NodB homology" evidence="11">
    <location>
        <begin position="69"/>
        <end position="106"/>
    </location>
</feature>
<evidence type="ECO:0000256" key="8">
    <source>
        <dbReference type="ARBA" id="ARBA00023288"/>
    </source>
</evidence>
<evidence type="ECO:0000256" key="7">
    <source>
        <dbReference type="ARBA" id="ARBA00023277"/>
    </source>
</evidence>
<dbReference type="GO" id="GO:0005975">
    <property type="term" value="P:carbohydrate metabolic process"/>
    <property type="evidence" value="ECO:0007669"/>
    <property type="project" value="InterPro"/>
</dbReference>
<dbReference type="GO" id="GO:0098552">
    <property type="term" value="C:side of membrane"/>
    <property type="evidence" value="ECO:0007669"/>
    <property type="project" value="UniProtKB-KW"/>
</dbReference>
<keyword evidence="3" id="KW-0472">Membrane</keyword>
<feature type="region of interest" description="Disordered" evidence="9">
    <location>
        <begin position="236"/>
        <end position="257"/>
    </location>
</feature>
<dbReference type="SUPFAM" id="SSF88713">
    <property type="entry name" value="Glycoside hydrolase/deacetylase"/>
    <property type="match status" value="1"/>
</dbReference>
<dbReference type="PANTHER" id="PTHR46471">
    <property type="entry name" value="CHITIN DEACETYLASE"/>
    <property type="match status" value="1"/>
</dbReference>
<gene>
    <name evidence="12" type="ORF">CROQUDRAFT_716147</name>
</gene>
<feature type="chain" id="PRO_5040458110" description="NodB homology domain-containing protein" evidence="10">
    <location>
        <begin position="25"/>
        <end position="257"/>
    </location>
</feature>
<dbReference type="GO" id="GO:0005886">
    <property type="term" value="C:plasma membrane"/>
    <property type="evidence" value="ECO:0007669"/>
    <property type="project" value="UniProtKB-SubCell"/>
</dbReference>
<dbReference type="Gene3D" id="3.20.20.370">
    <property type="entry name" value="Glycoside hydrolase/deacetylase"/>
    <property type="match status" value="2"/>
</dbReference>
<keyword evidence="5 10" id="KW-0732">Signal</keyword>
<sequence>MWIILESYFLITLLLTLLQSNSKACSQLGKRISPKTKLKPTKFIQSSPPPPSSSSLELEGMITTTCKSSGDFALTFDDGPFIFQSNISNYLSDRGVNGTFFINGYNWACIYDENIVEQLKHKILGVTPKFFRPPYGEINQNNLNILKKRGYQIINWSMESGDANGISTLESNKRYDQISKKFPIPQIALNHETYNTTAFEIIPHAIKVLQKSGYRLVSISDCLGLESSLHDFYGSVGKPQKRDSSWTCQGTPASSPN</sequence>
<evidence type="ECO:0000313" key="13">
    <source>
        <dbReference type="Proteomes" id="UP000886653"/>
    </source>
</evidence>
<evidence type="ECO:0000313" key="12">
    <source>
        <dbReference type="EMBL" id="KAG0145354.1"/>
    </source>
</evidence>
<evidence type="ECO:0000256" key="4">
    <source>
        <dbReference type="ARBA" id="ARBA00022723"/>
    </source>
</evidence>
<dbReference type="Proteomes" id="UP000886653">
    <property type="component" value="Unassembled WGS sequence"/>
</dbReference>
<comment type="caution">
    <text evidence="12">The sequence shown here is derived from an EMBL/GenBank/DDBJ whole genome shotgun (WGS) entry which is preliminary data.</text>
</comment>
<evidence type="ECO:0000256" key="2">
    <source>
        <dbReference type="ARBA" id="ARBA00004609"/>
    </source>
</evidence>
<evidence type="ECO:0000256" key="9">
    <source>
        <dbReference type="SAM" id="MobiDB-lite"/>
    </source>
</evidence>
<protein>
    <recommendedName>
        <fullName evidence="11">NodB homology domain-containing protein</fullName>
    </recommendedName>
</protein>
<feature type="signal peptide" evidence="10">
    <location>
        <begin position="1"/>
        <end position="24"/>
    </location>
</feature>
<evidence type="ECO:0000256" key="1">
    <source>
        <dbReference type="ARBA" id="ARBA00001941"/>
    </source>
</evidence>
<proteinExistence type="predicted"/>
<reference evidence="12" key="1">
    <citation type="submission" date="2013-11" db="EMBL/GenBank/DDBJ databases">
        <title>Genome sequence of the fusiform rust pathogen reveals effectors for host alternation and coevolution with pine.</title>
        <authorList>
            <consortium name="DOE Joint Genome Institute"/>
            <person name="Smith K."/>
            <person name="Pendleton A."/>
            <person name="Kubisiak T."/>
            <person name="Anderson C."/>
            <person name="Salamov A."/>
            <person name="Aerts A."/>
            <person name="Riley R."/>
            <person name="Clum A."/>
            <person name="Lindquist E."/>
            <person name="Ence D."/>
            <person name="Campbell M."/>
            <person name="Kronenberg Z."/>
            <person name="Feau N."/>
            <person name="Dhillon B."/>
            <person name="Hamelin R."/>
            <person name="Burleigh J."/>
            <person name="Smith J."/>
            <person name="Yandell M."/>
            <person name="Nelson C."/>
            <person name="Grigoriev I."/>
            <person name="Davis J."/>
        </authorList>
    </citation>
    <scope>NUCLEOTIDE SEQUENCE</scope>
    <source>
        <strain evidence="12">G11</strain>
    </source>
</reference>
<feature type="compositionally biased region" description="Polar residues" evidence="9">
    <location>
        <begin position="245"/>
        <end position="257"/>
    </location>
</feature>
<dbReference type="PANTHER" id="PTHR46471:SF2">
    <property type="entry name" value="CHITIN DEACETYLASE-RELATED"/>
    <property type="match status" value="1"/>
</dbReference>
<dbReference type="InterPro" id="IPR011330">
    <property type="entry name" value="Glyco_hydro/deAcase_b/a-brl"/>
</dbReference>
<keyword evidence="3" id="KW-0325">Glycoprotein</keyword>
<keyword evidence="8" id="KW-0449">Lipoprotein</keyword>
<comment type="subcellular location">
    <subcellularLocation>
        <location evidence="2">Cell membrane</location>
        <topology evidence="2">Lipid-anchor</topology>
        <topology evidence="2">GPI-anchor</topology>
    </subcellularLocation>
</comment>
<accession>A0A9P6NJL9</accession>
<name>A0A9P6NJL9_9BASI</name>
<dbReference type="GO" id="GO:0016810">
    <property type="term" value="F:hydrolase activity, acting on carbon-nitrogen (but not peptide) bonds"/>
    <property type="evidence" value="ECO:0007669"/>
    <property type="project" value="InterPro"/>
</dbReference>
<keyword evidence="3" id="KW-0336">GPI-anchor</keyword>
<evidence type="ECO:0000259" key="11">
    <source>
        <dbReference type="Pfam" id="PF01522"/>
    </source>
</evidence>
<evidence type="ECO:0000256" key="3">
    <source>
        <dbReference type="ARBA" id="ARBA00022622"/>
    </source>
</evidence>
<organism evidence="12 13">
    <name type="scientific">Cronartium quercuum f. sp. fusiforme G11</name>
    <dbReference type="NCBI Taxonomy" id="708437"/>
    <lineage>
        <taxon>Eukaryota</taxon>
        <taxon>Fungi</taxon>
        <taxon>Dikarya</taxon>
        <taxon>Basidiomycota</taxon>
        <taxon>Pucciniomycotina</taxon>
        <taxon>Pucciniomycetes</taxon>
        <taxon>Pucciniales</taxon>
        <taxon>Coleosporiaceae</taxon>
        <taxon>Cronartium</taxon>
    </lineage>
</organism>
<keyword evidence="6" id="KW-0378">Hydrolase</keyword>
<comment type="cofactor">
    <cofactor evidence="1">
        <name>Co(2+)</name>
        <dbReference type="ChEBI" id="CHEBI:48828"/>
    </cofactor>
</comment>